<organism evidence="1 2">
    <name type="scientific">Sphingobium amiense</name>
    <dbReference type="NCBI Taxonomy" id="135719"/>
    <lineage>
        <taxon>Bacteria</taxon>
        <taxon>Pseudomonadati</taxon>
        <taxon>Pseudomonadota</taxon>
        <taxon>Alphaproteobacteria</taxon>
        <taxon>Sphingomonadales</taxon>
        <taxon>Sphingomonadaceae</taxon>
        <taxon>Sphingobium</taxon>
    </lineage>
</organism>
<dbReference type="AlphaFoldDB" id="A0A494W9D5"/>
<evidence type="ECO:0000313" key="1">
    <source>
        <dbReference type="EMBL" id="BBD96809.1"/>
    </source>
</evidence>
<reference evidence="1 2" key="1">
    <citation type="submission" date="2018-05" db="EMBL/GenBank/DDBJ databases">
        <title>Complete Genome Sequence of the Nonylphenol-Degrading Bacterium Sphingobium amiense DSM 16289T.</title>
        <authorList>
            <person name="Ootsuka M."/>
            <person name="Nishizawa T."/>
            <person name="Ohta H."/>
        </authorList>
    </citation>
    <scope>NUCLEOTIDE SEQUENCE [LARGE SCALE GENOMIC DNA]</scope>
    <source>
        <strain evidence="1 2">DSM 16289</strain>
    </source>
</reference>
<name>A0A494W9D5_9SPHN</name>
<keyword evidence="2" id="KW-1185">Reference proteome</keyword>
<proteinExistence type="predicted"/>
<accession>A0A494W9D5</accession>
<dbReference type="EMBL" id="AP018664">
    <property type="protein sequence ID" value="BBD96809.1"/>
    <property type="molecule type" value="Genomic_DNA"/>
</dbReference>
<sequence>MKAFDWTAFDGQARADLYRAVRVGDAGAAERRTDMRIWAMAGLMLAGALAGCGEKAEQPTLANAGAAAGGAAGAETGAAAEVAKLDEATRNIVLERAIKASGAACPAVTASTRVDVRPGVPGWKAQCDNDSAHLIEILPDGTGKVTSRTY</sequence>
<dbReference type="KEGG" id="sami:SAMIE_1003100"/>
<dbReference type="Proteomes" id="UP000279959">
    <property type="component" value="Chromosome"/>
</dbReference>
<gene>
    <name evidence="1" type="ORF">SAMIE_1003100</name>
</gene>
<dbReference type="RefSeq" id="WP_408641253.1">
    <property type="nucleotide sequence ID" value="NZ_AP018664.1"/>
</dbReference>
<evidence type="ECO:0000313" key="2">
    <source>
        <dbReference type="Proteomes" id="UP000279959"/>
    </source>
</evidence>
<protein>
    <submittedName>
        <fullName evidence="1">Uncharacterized protein</fullName>
    </submittedName>
</protein>